<dbReference type="RefSeq" id="WP_067855840.1">
    <property type="nucleotide sequence ID" value="NZ_CP011502.1"/>
</dbReference>
<proteinExistence type="predicted"/>
<gene>
    <name evidence="2" type="ORF">AERYTH_05825</name>
</gene>
<reference evidence="2 3" key="1">
    <citation type="journal article" date="1991" name="Int. J. Syst. Bacteriol.">
        <title>Description of the erythromycin-producing bacterium Arthrobacter sp. strain NRRL B-3381 as Aeromicrobium erythreum gen. nov., sp. nov.</title>
        <authorList>
            <person name="Miller E.S."/>
            <person name="Woese C.R."/>
            <person name="Brenner S."/>
        </authorList>
    </citation>
    <scope>NUCLEOTIDE SEQUENCE [LARGE SCALE GENOMIC DNA]</scope>
    <source>
        <strain evidence="2 3">AR18</strain>
    </source>
</reference>
<dbReference type="Proteomes" id="UP000067689">
    <property type="component" value="Chromosome"/>
</dbReference>
<dbReference type="OrthoDB" id="9804333at2"/>
<dbReference type="EMBL" id="CP011502">
    <property type="protein sequence ID" value="ALX04252.1"/>
    <property type="molecule type" value="Genomic_DNA"/>
</dbReference>
<dbReference type="PANTHER" id="PTHR42924:SF3">
    <property type="entry name" value="POLYMERASE_HISTIDINOL PHOSPHATASE N-TERMINAL DOMAIN-CONTAINING PROTEIN"/>
    <property type="match status" value="1"/>
</dbReference>
<dbReference type="AlphaFoldDB" id="A0A0U4CNJ6"/>
<dbReference type="STRING" id="2041.AERYTH_05825"/>
<dbReference type="PATRIC" id="fig|2041.4.peg.1210"/>
<dbReference type="InterPro" id="IPR016195">
    <property type="entry name" value="Pol/histidinol_Pase-like"/>
</dbReference>
<dbReference type="SMART" id="SM00481">
    <property type="entry name" value="POLIIIAc"/>
    <property type="match status" value="1"/>
</dbReference>
<dbReference type="GO" id="GO:0004534">
    <property type="term" value="F:5'-3' RNA exonuclease activity"/>
    <property type="evidence" value="ECO:0007669"/>
    <property type="project" value="TreeGrafter"/>
</dbReference>
<dbReference type="InterPro" id="IPR004013">
    <property type="entry name" value="PHP_dom"/>
</dbReference>
<protein>
    <submittedName>
        <fullName evidence="2">Metal-dependent phosphoesterase</fullName>
    </submittedName>
</protein>
<dbReference type="Gene3D" id="3.20.20.140">
    <property type="entry name" value="Metal-dependent hydrolases"/>
    <property type="match status" value="1"/>
</dbReference>
<accession>A0A0U4CNJ6</accession>
<dbReference type="SUPFAM" id="SSF89550">
    <property type="entry name" value="PHP domain-like"/>
    <property type="match status" value="1"/>
</dbReference>
<evidence type="ECO:0000313" key="3">
    <source>
        <dbReference type="Proteomes" id="UP000067689"/>
    </source>
</evidence>
<dbReference type="GO" id="GO:0035312">
    <property type="term" value="F:5'-3' DNA exonuclease activity"/>
    <property type="evidence" value="ECO:0007669"/>
    <property type="project" value="TreeGrafter"/>
</dbReference>
<dbReference type="InterPro" id="IPR003141">
    <property type="entry name" value="Pol/His_phosphatase_N"/>
</dbReference>
<dbReference type="KEGG" id="aer:AERYTH_05825"/>
<dbReference type="PANTHER" id="PTHR42924">
    <property type="entry name" value="EXONUCLEASE"/>
    <property type="match status" value="1"/>
</dbReference>
<evidence type="ECO:0000313" key="2">
    <source>
        <dbReference type="EMBL" id="ALX04252.1"/>
    </source>
</evidence>
<name>A0A0U4CNJ6_9ACTN</name>
<dbReference type="InterPro" id="IPR052018">
    <property type="entry name" value="PHP_domain"/>
</dbReference>
<evidence type="ECO:0000259" key="1">
    <source>
        <dbReference type="SMART" id="SM00481"/>
    </source>
</evidence>
<dbReference type="Gene3D" id="1.10.150.650">
    <property type="match status" value="1"/>
</dbReference>
<dbReference type="CDD" id="cd07438">
    <property type="entry name" value="PHP_HisPPase_AMP"/>
    <property type="match status" value="1"/>
</dbReference>
<keyword evidence="3" id="KW-1185">Reference proteome</keyword>
<dbReference type="Pfam" id="PF02811">
    <property type="entry name" value="PHP"/>
    <property type="match status" value="1"/>
</dbReference>
<sequence>MRIDLHTHSNRSDGTDTPAELVANAALAGLDVVALTDHDATTGWDEARAAGEREGVVVVPGIEISTTFHGESVHLLGYAFDPAHPPLVEELERVLGGRDQRLPRILARLAEHGIDITEEDVALQSGAAAASGRPHIADAMVAKGYIGHRDEAFQGWLNSRGRAYVERYAAPLLGAVRLLKDAGGQAVVAHPWSRGSDRVLTADAFEELAALGLDGIEVDHVDHDDVARRGLRDVARALDLVVTGSSDYHGTGKSSAFHLGANLTDPGEYERLLG</sequence>
<organism evidence="2 3">
    <name type="scientific">Aeromicrobium erythreum</name>
    <dbReference type="NCBI Taxonomy" id="2041"/>
    <lineage>
        <taxon>Bacteria</taxon>
        <taxon>Bacillati</taxon>
        <taxon>Actinomycetota</taxon>
        <taxon>Actinomycetes</taxon>
        <taxon>Propionibacteriales</taxon>
        <taxon>Nocardioidaceae</taxon>
        <taxon>Aeromicrobium</taxon>
    </lineage>
</organism>
<feature type="domain" description="Polymerase/histidinol phosphatase N-terminal" evidence="1">
    <location>
        <begin position="3"/>
        <end position="68"/>
    </location>
</feature>